<dbReference type="FunCoup" id="A0A2R6PAI3">
    <property type="interactions" value="45"/>
</dbReference>
<keyword evidence="1" id="KW-0732">Signal</keyword>
<dbReference type="SMART" id="SM00198">
    <property type="entry name" value="SCP"/>
    <property type="match status" value="1"/>
</dbReference>
<evidence type="ECO:0000256" key="1">
    <source>
        <dbReference type="SAM" id="SignalP"/>
    </source>
</evidence>
<dbReference type="OrthoDB" id="337038at2759"/>
<dbReference type="OMA" id="RYQRDKM"/>
<dbReference type="Pfam" id="PF00188">
    <property type="entry name" value="CAP"/>
    <property type="match status" value="1"/>
</dbReference>
<dbReference type="InterPro" id="IPR001283">
    <property type="entry name" value="CRISP-related"/>
</dbReference>
<feature type="signal peptide" evidence="1">
    <location>
        <begin position="1"/>
        <end position="19"/>
    </location>
</feature>
<name>A0A2R6PAI3_ACTCC</name>
<organism evidence="3 4">
    <name type="scientific">Actinidia chinensis var. chinensis</name>
    <name type="common">Chinese soft-hair kiwi</name>
    <dbReference type="NCBI Taxonomy" id="1590841"/>
    <lineage>
        <taxon>Eukaryota</taxon>
        <taxon>Viridiplantae</taxon>
        <taxon>Streptophyta</taxon>
        <taxon>Embryophyta</taxon>
        <taxon>Tracheophyta</taxon>
        <taxon>Spermatophyta</taxon>
        <taxon>Magnoliopsida</taxon>
        <taxon>eudicotyledons</taxon>
        <taxon>Gunneridae</taxon>
        <taxon>Pentapetalae</taxon>
        <taxon>asterids</taxon>
        <taxon>Ericales</taxon>
        <taxon>Actinidiaceae</taxon>
        <taxon>Actinidia</taxon>
    </lineage>
</organism>
<proteinExistence type="predicted"/>
<dbReference type="FunFam" id="3.40.33.10:FF:000004">
    <property type="entry name" value="CAP, cysteine-rich secretory protein, antigen 5"/>
    <property type="match status" value="1"/>
</dbReference>
<feature type="chain" id="PRO_5015358213" evidence="1">
    <location>
        <begin position="20"/>
        <end position="185"/>
    </location>
</feature>
<evidence type="ECO:0000259" key="2">
    <source>
        <dbReference type="SMART" id="SM00198"/>
    </source>
</evidence>
<accession>A0A2R6PAI3</accession>
<dbReference type="Proteomes" id="UP000241394">
    <property type="component" value="Chromosome LG27"/>
</dbReference>
<comment type="caution">
    <text evidence="3">The sequence shown here is derived from an EMBL/GenBank/DDBJ whole genome shotgun (WGS) entry which is preliminary data.</text>
</comment>
<dbReference type="Gene3D" id="3.40.33.10">
    <property type="entry name" value="CAP"/>
    <property type="match status" value="1"/>
</dbReference>
<dbReference type="EMBL" id="NKQK01000027">
    <property type="protein sequence ID" value="PSR88018.1"/>
    <property type="molecule type" value="Genomic_DNA"/>
</dbReference>
<protein>
    <submittedName>
        <fullName evidence="3">STS14 protein</fullName>
    </submittedName>
</protein>
<dbReference type="AlphaFoldDB" id="A0A2R6PAI3"/>
<dbReference type="Gramene" id="PSR88018">
    <property type="protein sequence ID" value="PSR88018"/>
    <property type="gene ID" value="CEY00_Acc31048"/>
</dbReference>
<dbReference type="CDD" id="cd05381">
    <property type="entry name" value="CAP_PR-1"/>
    <property type="match status" value="1"/>
</dbReference>
<gene>
    <name evidence="3" type="ORF">CEY00_Acc31048</name>
</gene>
<dbReference type="InParanoid" id="A0A2R6PAI3"/>
<evidence type="ECO:0000313" key="3">
    <source>
        <dbReference type="EMBL" id="PSR88018.1"/>
    </source>
</evidence>
<dbReference type="PANTHER" id="PTHR10334">
    <property type="entry name" value="CYSTEINE-RICH SECRETORY PROTEIN-RELATED"/>
    <property type="match status" value="1"/>
</dbReference>
<dbReference type="STRING" id="1590841.A0A2R6PAI3"/>
<reference evidence="4" key="2">
    <citation type="journal article" date="2018" name="BMC Genomics">
        <title>A manually annotated Actinidia chinensis var. chinensis (kiwifruit) genome highlights the challenges associated with draft genomes and gene prediction in plants.</title>
        <authorList>
            <person name="Pilkington S.M."/>
            <person name="Crowhurst R."/>
            <person name="Hilario E."/>
            <person name="Nardozza S."/>
            <person name="Fraser L."/>
            <person name="Peng Y."/>
            <person name="Gunaseelan K."/>
            <person name="Simpson R."/>
            <person name="Tahir J."/>
            <person name="Deroles S.C."/>
            <person name="Templeton K."/>
            <person name="Luo Z."/>
            <person name="Davy M."/>
            <person name="Cheng C."/>
            <person name="McNeilage M."/>
            <person name="Scaglione D."/>
            <person name="Liu Y."/>
            <person name="Zhang Q."/>
            <person name="Datson P."/>
            <person name="De Silva N."/>
            <person name="Gardiner S.E."/>
            <person name="Bassett H."/>
            <person name="Chagne D."/>
            <person name="McCallum J."/>
            <person name="Dzierzon H."/>
            <person name="Deng C."/>
            <person name="Wang Y.Y."/>
            <person name="Barron L."/>
            <person name="Manako K."/>
            <person name="Bowen J."/>
            <person name="Foster T.M."/>
            <person name="Erridge Z.A."/>
            <person name="Tiffin H."/>
            <person name="Waite C.N."/>
            <person name="Davies K.M."/>
            <person name="Grierson E.P."/>
            <person name="Laing W.A."/>
            <person name="Kirk R."/>
            <person name="Chen X."/>
            <person name="Wood M."/>
            <person name="Montefiori M."/>
            <person name="Brummell D.A."/>
            <person name="Schwinn K.E."/>
            <person name="Catanach A."/>
            <person name="Fullerton C."/>
            <person name="Li D."/>
            <person name="Meiyalaghan S."/>
            <person name="Nieuwenhuizen N."/>
            <person name="Read N."/>
            <person name="Prakash R."/>
            <person name="Hunter D."/>
            <person name="Zhang H."/>
            <person name="McKenzie M."/>
            <person name="Knabel M."/>
            <person name="Harris A."/>
            <person name="Allan A.C."/>
            <person name="Gleave A."/>
            <person name="Chen A."/>
            <person name="Janssen B.J."/>
            <person name="Plunkett B."/>
            <person name="Ampomah-Dwamena C."/>
            <person name="Voogd C."/>
            <person name="Leif D."/>
            <person name="Lafferty D."/>
            <person name="Souleyre E.J.F."/>
            <person name="Varkonyi-Gasic E."/>
            <person name="Gambi F."/>
            <person name="Hanley J."/>
            <person name="Yao J.L."/>
            <person name="Cheung J."/>
            <person name="David K.M."/>
            <person name="Warren B."/>
            <person name="Marsh K."/>
            <person name="Snowden K.C."/>
            <person name="Lin-Wang K."/>
            <person name="Brian L."/>
            <person name="Martinez-Sanchez M."/>
            <person name="Wang M."/>
            <person name="Ileperuma N."/>
            <person name="Macnee N."/>
            <person name="Campin R."/>
            <person name="McAtee P."/>
            <person name="Drummond R.S.M."/>
            <person name="Espley R.V."/>
            <person name="Ireland H.S."/>
            <person name="Wu R."/>
            <person name="Atkinson R.G."/>
            <person name="Karunairetnam S."/>
            <person name="Bulley S."/>
            <person name="Chunkath S."/>
            <person name="Hanley Z."/>
            <person name="Storey R."/>
            <person name="Thrimawithana A.H."/>
            <person name="Thomson S."/>
            <person name="David C."/>
            <person name="Testolin R."/>
            <person name="Huang H."/>
            <person name="Hellens R.P."/>
            <person name="Schaffer R.J."/>
        </authorList>
    </citation>
    <scope>NUCLEOTIDE SEQUENCE [LARGE SCALE GENOMIC DNA]</scope>
    <source>
        <strain evidence="4">cv. Red5</strain>
    </source>
</reference>
<evidence type="ECO:0000313" key="4">
    <source>
        <dbReference type="Proteomes" id="UP000241394"/>
    </source>
</evidence>
<feature type="domain" description="SCP" evidence="2">
    <location>
        <begin position="45"/>
        <end position="181"/>
    </location>
</feature>
<dbReference type="SUPFAM" id="SSF55797">
    <property type="entry name" value="PR-1-like"/>
    <property type="match status" value="1"/>
</dbReference>
<sequence>MAKALLSLLVALSIFHITALDAPPPPLPPPLPPPPATTVPAAPPNATQEFLDTHNEARAEVGVEPLTWSPSLAKATSLQVRYQRDKMGCKFADLSRSKYGGNQLWASRLDLTPREAVGAWVEEKKYYDHANNSCAPDHTCGVYTQVVWKKSLELGCAQATCRKEGSSLTICFYNPPGNVIGESPY</sequence>
<keyword evidence="4" id="KW-1185">Reference proteome</keyword>
<dbReference type="InterPro" id="IPR035940">
    <property type="entry name" value="CAP_sf"/>
</dbReference>
<dbReference type="PRINTS" id="PR00837">
    <property type="entry name" value="V5TPXLIKE"/>
</dbReference>
<dbReference type="InterPro" id="IPR014044">
    <property type="entry name" value="CAP_dom"/>
</dbReference>
<reference evidence="3 4" key="1">
    <citation type="submission" date="2017-07" db="EMBL/GenBank/DDBJ databases">
        <title>An improved, manually edited Actinidia chinensis var. chinensis (kiwifruit) genome highlights the challenges associated with draft genomes and gene prediction in plants.</title>
        <authorList>
            <person name="Pilkington S."/>
            <person name="Crowhurst R."/>
            <person name="Hilario E."/>
            <person name="Nardozza S."/>
            <person name="Fraser L."/>
            <person name="Peng Y."/>
            <person name="Gunaseelan K."/>
            <person name="Simpson R."/>
            <person name="Tahir J."/>
            <person name="Deroles S."/>
            <person name="Templeton K."/>
            <person name="Luo Z."/>
            <person name="Davy M."/>
            <person name="Cheng C."/>
            <person name="Mcneilage M."/>
            <person name="Scaglione D."/>
            <person name="Liu Y."/>
            <person name="Zhang Q."/>
            <person name="Datson P."/>
            <person name="De Silva N."/>
            <person name="Gardiner S."/>
            <person name="Bassett H."/>
            <person name="Chagne D."/>
            <person name="Mccallum J."/>
            <person name="Dzierzon H."/>
            <person name="Deng C."/>
            <person name="Wang Y.-Y."/>
            <person name="Barron N."/>
            <person name="Manako K."/>
            <person name="Bowen J."/>
            <person name="Foster T."/>
            <person name="Erridge Z."/>
            <person name="Tiffin H."/>
            <person name="Waite C."/>
            <person name="Davies K."/>
            <person name="Grierson E."/>
            <person name="Laing W."/>
            <person name="Kirk R."/>
            <person name="Chen X."/>
            <person name="Wood M."/>
            <person name="Montefiori M."/>
            <person name="Brummell D."/>
            <person name="Schwinn K."/>
            <person name="Catanach A."/>
            <person name="Fullerton C."/>
            <person name="Li D."/>
            <person name="Meiyalaghan S."/>
            <person name="Nieuwenhuizen N."/>
            <person name="Read N."/>
            <person name="Prakash R."/>
            <person name="Hunter D."/>
            <person name="Zhang H."/>
            <person name="Mckenzie M."/>
            <person name="Knabel M."/>
            <person name="Harris A."/>
            <person name="Allan A."/>
            <person name="Chen A."/>
            <person name="Janssen B."/>
            <person name="Plunkett B."/>
            <person name="Dwamena C."/>
            <person name="Voogd C."/>
            <person name="Leif D."/>
            <person name="Lafferty D."/>
            <person name="Souleyre E."/>
            <person name="Varkonyi-Gasic E."/>
            <person name="Gambi F."/>
            <person name="Hanley J."/>
            <person name="Yao J.-L."/>
            <person name="Cheung J."/>
            <person name="David K."/>
            <person name="Warren B."/>
            <person name="Marsh K."/>
            <person name="Snowden K."/>
            <person name="Lin-Wang K."/>
            <person name="Brian L."/>
            <person name="Martinez-Sanchez M."/>
            <person name="Wang M."/>
            <person name="Ileperuma N."/>
            <person name="Macnee N."/>
            <person name="Campin R."/>
            <person name="Mcatee P."/>
            <person name="Drummond R."/>
            <person name="Espley R."/>
            <person name="Ireland H."/>
            <person name="Wu R."/>
            <person name="Atkinson R."/>
            <person name="Karunairetnam S."/>
            <person name="Bulley S."/>
            <person name="Chunkath S."/>
            <person name="Hanley Z."/>
            <person name="Storey R."/>
            <person name="Thrimawithana A."/>
            <person name="Thomson S."/>
            <person name="David C."/>
            <person name="Testolin R."/>
        </authorList>
    </citation>
    <scope>NUCLEOTIDE SEQUENCE [LARGE SCALE GENOMIC DNA]</scope>
    <source>
        <strain evidence="4">cv. Red5</strain>
        <tissue evidence="3">Young leaf</tissue>
    </source>
</reference>